<evidence type="ECO:0000313" key="9">
    <source>
        <dbReference type="Proteomes" id="UP000198534"/>
    </source>
</evidence>
<dbReference type="Gene3D" id="3.40.710.10">
    <property type="entry name" value="DD-peptidase/beta-lactamase superfamily"/>
    <property type="match status" value="1"/>
</dbReference>
<accession>A0A1H2VA45</accession>
<dbReference type="Proteomes" id="UP000198534">
    <property type="component" value="Unassembled WGS sequence"/>
</dbReference>
<keyword evidence="3 5" id="KW-0472">Membrane</keyword>
<dbReference type="GO" id="GO:0071972">
    <property type="term" value="F:peptidoglycan L,D-transpeptidase activity"/>
    <property type="evidence" value="ECO:0007669"/>
    <property type="project" value="TreeGrafter"/>
</dbReference>
<name>A0A1H2VA45_9BACL</name>
<dbReference type="STRING" id="1048340.SAMN05444487_10539"/>
<feature type="domain" description="Penicillin-binding protein transpeptidase" evidence="6">
    <location>
        <begin position="275"/>
        <end position="583"/>
    </location>
</feature>
<evidence type="ECO:0000259" key="7">
    <source>
        <dbReference type="Pfam" id="PF03717"/>
    </source>
</evidence>
<feature type="region of interest" description="Disordered" evidence="4">
    <location>
        <begin position="590"/>
        <end position="609"/>
    </location>
</feature>
<dbReference type="GO" id="GO:0005886">
    <property type="term" value="C:plasma membrane"/>
    <property type="evidence" value="ECO:0007669"/>
    <property type="project" value="TreeGrafter"/>
</dbReference>
<dbReference type="Pfam" id="PF03717">
    <property type="entry name" value="PBP_dimer"/>
    <property type="match status" value="1"/>
</dbReference>
<organism evidence="8 9">
    <name type="scientific">Marininema mesophilum</name>
    <dbReference type="NCBI Taxonomy" id="1048340"/>
    <lineage>
        <taxon>Bacteria</taxon>
        <taxon>Bacillati</taxon>
        <taxon>Bacillota</taxon>
        <taxon>Bacilli</taxon>
        <taxon>Bacillales</taxon>
        <taxon>Thermoactinomycetaceae</taxon>
        <taxon>Marininema</taxon>
    </lineage>
</organism>
<evidence type="ECO:0000313" key="8">
    <source>
        <dbReference type="EMBL" id="SDW65177.1"/>
    </source>
</evidence>
<dbReference type="InterPro" id="IPR036138">
    <property type="entry name" value="PBP_dimer_sf"/>
</dbReference>
<feature type="transmembrane region" description="Helical" evidence="5">
    <location>
        <begin position="12"/>
        <end position="30"/>
    </location>
</feature>
<dbReference type="SUPFAM" id="SSF56519">
    <property type="entry name" value="Penicillin binding protein dimerisation domain"/>
    <property type="match status" value="1"/>
</dbReference>
<dbReference type="AlphaFoldDB" id="A0A1H2VA45"/>
<proteinExistence type="inferred from homology"/>
<dbReference type="InterPro" id="IPR005311">
    <property type="entry name" value="PBP_dimer"/>
</dbReference>
<reference evidence="8 9" key="1">
    <citation type="submission" date="2016-10" db="EMBL/GenBank/DDBJ databases">
        <authorList>
            <person name="de Groot N.N."/>
        </authorList>
    </citation>
    <scope>NUCLEOTIDE SEQUENCE [LARGE SCALE GENOMIC DNA]</scope>
    <source>
        <strain evidence="8 9">DSM 45610</strain>
    </source>
</reference>
<dbReference type="InterPro" id="IPR050515">
    <property type="entry name" value="Beta-lactam/transpept"/>
</dbReference>
<comment type="subcellular location">
    <subcellularLocation>
        <location evidence="1">Membrane</location>
    </subcellularLocation>
</comment>
<dbReference type="Pfam" id="PF00905">
    <property type="entry name" value="Transpeptidase"/>
    <property type="match status" value="1"/>
</dbReference>
<keyword evidence="5" id="KW-0812">Transmembrane</keyword>
<evidence type="ECO:0000256" key="2">
    <source>
        <dbReference type="ARBA" id="ARBA00007171"/>
    </source>
</evidence>
<dbReference type="GO" id="GO:0008658">
    <property type="term" value="F:penicillin binding"/>
    <property type="evidence" value="ECO:0007669"/>
    <property type="project" value="InterPro"/>
</dbReference>
<dbReference type="SUPFAM" id="SSF56601">
    <property type="entry name" value="beta-lactamase/transpeptidase-like"/>
    <property type="match status" value="1"/>
</dbReference>
<dbReference type="Gene3D" id="3.90.1310.10">
    <property type="entry name" value="Penicillin-binding protein 2a (Domain 2)"/>
    <property type="match status" value="1"/>
</dbReference>
<protein>
    <submittedName>
        <fullName evidence="8">Cell division protein FtsI/penicillin-binding protein 2</fullName>
    </submittedName>
</protein>
<keyword evidence="8" id="KW-0131">Cell cycle</keyword>
<evidence type="ECO:0000256" key="3">
    <source>
        <dbReference type="ARBA" id="ARBA00023136"/>
    </source>
</evidence>
<comment type="similarity">
    <text evidence="2">Belongs to the transpeptidase family.</text>
</comment>
<dbReference type="InterPro" id="IPR012338">
    <property type="entry name" value="Beta-lactam/transpept-like"/>
</dbReference>
<feature type="domain" description="Penicillin-binding protein dimerisation" evidence="7">
    <location>
        <begin position="62"/>
        <end position="229"/>
    </location>
</feature>
<dbReference type="GO" id="GO:0051301">
    <property type="term" value="P:cell division"/>
    <property type="evidence" value="ECO:0007669"/>
    <property type="project" value="UniProtKB-KW"/>
</dbReference>
<keyword evidence="8" id="KW-0132">Cell division</keyword>
<keyword evidence="9" id="KW-1185">Reference proteome</keyword>
<evidence type="ECO:0000259" key="6">
    <source>
        <dbReference type="Pfam" id="PF00905"/>
    </source>
</evidence>
<evidence type="ECO:0000256" key="5">
    <source>
        <dbReference type="SAM" id="Phobius"/>
    </source>
</evidence>
<dbReference type="EMBL" id="FNNQ01000005">
    <property type="protein sequence ID" value="SDW65177.1"/>
    <property type="molecule type" value="Genomic_DNA"/>
</dbReference>
<dbReference type="PANTHER" id="PTHR30627:SF24">
    <property type="entry name" value="PENICILLIN-BINDING PROTEIN 4B"/>
    <property type="match status" value="1"/>
</dbReference>
<dbReference type="OrthoDB" id="2985542at2"/>
<dbReference type="GO" id="GO:0071555">
    <property type="term" value="P:cell wall organization"/>
    <property type="evidence" value="ECO:0007669"/>
    <property type="project" value="TreeGrafter"/>
</dbReference>
<gene>
    <name evidence="8" type="ORF">SAMN05444487_10539</name>
</gene>
<evidence type="ECO:0000256" key="4">
    <source>
        <dbReference type="SAM" id="MobiDB-lite"/>
    </source>
</evidence>
<dbReference type="PANTHER" id="PTHR30627">
    <property type="entry name" value="PEPTIDOGLYCAN D,D-TRANSPEPTIDASE"/>
    <property type="match status" value="1"/>
</dbReference>
<keyword evidence="5" id="KW-1133">Transmembrane helix</keyword>
<dbReference type="RefSeq" id="WP_091737906.1">
    <property type="nucleotide sequence ID" value="NZ_FNNQ01000005.1"/>
</dbReference>
<evidence type="ECO:0000256" key="1">
    <source>
        <dbReference type="ARBA" id="ARBA00004370"/>
    </source>
</evidence>
<dbReference type="InterPro" id="IPR001460">
    <property type="entry name" value="PCN-bd_Tpept"/>
</dbReference>
<sequence>MGMVRKHWRSSLVAVVLLFAFVGVLFRLYWIQVFAVHSFSREKADLISRAQEQQSRDFIVDSGRGAIVDRNGRFLTYDKDWRLIAFPLTDQQLRANQKKLSQVASILHISYRSLSTQLTSIQRPVALISEAGHDLILSKSQAEKIRKLSLPGIYALRSDNRSGTSLARTIIGRLERNPFLIQDRYPEEWSQGIYDSRSRVGATGLEETFEPFLRGSGGEFLLFGKDGRGRPLNGTTVVKDGGNGSIFPYRVVTTLDADIQQLAERVLRQQKVKDGSVVVQDIASGDVLAMASQPDEETANPNQSPWDNRALMETTPGSIFKTVVTLAALDTGKARMTDVFHCDGSLGRYGLTDTHAHGKQTLTQAYANSCNIAFAQIAEKVGAKTIESYAHRLGLGQPIMWTGELFQEKGFHQLRGEEKGLIFATGTSRKDKGAIAQTGIGQRDVRVTPLQAVNMVTSLFHQGRTPNPRIVKEIQRYDGSLKYTFPDHVLKIKKPIGTRALAEVREMMRKVVTEGTAQSMKTALIPLAGKTGTAQIGVKGDHYNKWMIGYAPYDRPRWSVSVVVRSSRDPKEMRGQLVFRQVMEGIERLEKEGAKKKAKKTTAEKKKNE</sequence>